<gene>
    <name evidence="3" type="ORF">GNP95_09540</name>
</gene>
<reference evidence="3 4" key="1">
    <citation type="submission" date="2019-11" db="EMBL/GenBank/DDBJ databases">
        <title>Draft genome sequences of five Paenibacillus species of dairy origin.</title>
        <authorList>
            <person name="Olajide A.M."/>
            <person name="Chen S."/>
            <person name="Lapointe G."/>
        </authorList>
    </citation>
    <scope>NUCLEOTIDE SEQUENCE [LARGE SCALE GENOMIC DNA]</scope>
    <source>
        <strain evidence="3 4">12CR55</strain>
    </source>
</reference>
<feature type="region of interest" description="Disordered" evidence="1">
    <location>
        <begin position="212"/>
        <end position="234"/>
    </location>
</feature>
<sequence length="338" mass="37359">MSYEVVLEDKHYLRELIESVSLTDSLDQISYEARINLRVPESGLAIAPGQTIRVSGVPFGGKEMVYLLNPGVVWECISSNRGSKSLSLVVYDRTIYLAKSEDEYLFSSGGTASQRLKKYAQDWQINLASIPDTEKALSKATYRSQAIYNMIVTDLRETVKLGGDAYMPRMTPAGLELFKIGSNKTVWKLEALEGIDQHRTLEGTITKVKVIGSTDSSKPASPRTGSDKNKADPPSQFLAVETGEVSTFGTLQRIVQDEDVKTPADAKKLAKSMLTSLQETFTVNGLDINTLRAGDKVELNGLELIVMSISHELGDPGRMSLELGSYDYVKRRYYLNHG</sequence>
<proteinExistence type="predicted"/>
<evidence type="ECO:0000313" key="3">
    <source>
        <dbReference type="EMBL" id="MUG45240.1"/>
    </source>
</evidence>
<dbReference type="RefSeq" id="WP_155610592.1">
    <property type="nucleotide sequence ID" value="NZ_WNZW01000002.1"/>
</dbReference>
<feature type="domain" description="YqbQ/XkdQ" evidence="2">
    <location>
        <begin position="44"/>
        <end position="323"/>
    </location>
</feature>
<dbReference type="AlphaFoldDB" id="A0A7X3CNR0"/>
<dbReference type="EMBL" id="WNZW01000002">
    <property type="protein sequence ID" value="MUG45240.1"/>
    <property type="molecule type" value="Genomic_DNA"/>
</dbReference>
<dbReference type="Pfam" id="PF24032">
    <property type="entry name" value="YQBQ"/>
    <property type="match status" value="1"/>
</dbReference>
<evidence type="ECO:0000313" key="4">
    <source>
        <dbReference type="Proteomes" id="UP000447876"/>
    </source>
</evidence>
<organism evidence="3 4">
    <name type="scientific">Paenibacillus woosongensis</name>
    <dbReference type="NCBI Taxonomy" id="307580"/>
    <lineage>
        <taxon>Bacteria</taxon>
        <taxon>Bacillati</taxon>
        <taxon>Bacillota</taxon>
        <taxon>Bacilli</taxon>
        <taxon>Bacillales</taxon>
        <taxon>Paenibacillaceae</taxon>
        <taxon>Paenibacillus</taxon>
    </lineage>
</organism>
<name>A0A7X3CNR0_9BACL</name>
<evidence type="ECO:0000256" key="1">
    <source>
        <dbReference type="SAM" id="MobiDB-lite"/>
    </source>
</evidence>
<dbReference type="Proteomes" id="UP000447876">
    <property type="component" value="Unassembled WGS sequence"/>
</dbReference>
<accession>A0A7X3CNR0</accession>
<dbReference type="InterPro" id="IPR056937">
    <property type="entry name" value="YqbQ/XkdQ"/>
</dbReference>
<comment type="caution">
    <text evidence="3">The sequence shown here is derived from an EMBL/GenBank/DDBJ whole genome shotgun (WGS) entry which is preliminary data.</text>
</comment>
<dbReference type="OrthoDB" id="2651947at2"/>
<protein>
    <submittedName>
        <fullName evidence="3">Phage portal protein</fullName>
    </submittedName>
</protein>
<evidence type="ECO:0000259" key="2">
    <source>
        <dbReference type="Pfam" id="PF24032"/>
    </source>
</evidence>